<dbReference type="OMA" id="QSYAYSH"/>
<dbReference type="Gene3D" id="3.30.70.100">
    <property type="match status" value="1"/>
</dbReference>
<dbReference type="EMBL" id="MVGT01003318">
    <property type="protein sequence ID" value="OVA04300.1"/>
    <property type="molecule type" value="Genomic_DNA"/>
</dbReference>
<accession>A0A200Q1F0</accession>
<dbReference type="SUPFAM" id="SSF55008">
    <property type="entry name" value="HMA, heavy metal-associated domain"/>
    <property type="match status" value="1"/>
</dbReference>
<organism evidence="7 8">
    <name type="scientific">Macleaya cordata</name>
    <name type="common">Five-seeded plume-poppy</name>
    <name type="synonym">Bocconia cordata</name>
    <dbReference type="NCBI Taxonomy" id="56857"/>
    <lineage>
        <taxon>Eukaryota</taxon>
        <taxon>Viridiplantae</taxon>
        <taxon>Streptophyta</taxon>
        <taxon>Embryophyta</taxon>
        <taxon>Tracheophyta</taxon>
        <taxon>Spermatophyta</taxon>
        <taxon>Magnoliopsida</taxon>
        <taxon>Ranunculales</taxon>
        <taxon>Papaveraceae</taxon>
        <taxon>Papaveroideae</taxon>
        <taxon>Macleaya</taxon>
    </lineage>
</organism>
<feature type="compositionally biased region" description="Low complexity" evidence="5">
    <location>
        <begin position="263"/>
        <end position="293"/>
    </location>
</feature>
<dbReference type="GO" id="GO:0046872">
    <property type="term" value="F:metal ion binding"/>
    <property type="evidence" value="ECO:0007669"/>
    <property type="project" value="UniProtKB-KW"/>
</dbReference>
<keyword evidence="1" id="KW-0488">Methylation</keyword>
<proteinExistence type="inferred from homology"/>
<sequence length="333" mass="35977">MASAAAAAAEEASEPLNYKTWVLKVSIHCEGCKRKVKKILQSIDGIYDIKIDSKQHRVTVIGNVNGETLVKKLSKSGKHAELLPQKAEKKEKNQEKVKNNEKQKDPQPQSSKNGSFEEQSKPDENVQVKPNNENSDSSAKSTENGGHPAKTGVDSQSQESKSDEMKPEILSPDSEPSAATDKKDKESDGAADKSKSGNGGKRKGKKGQKSEIPVGVEVLRDTPTSTVSPTPVDPATASVNLSPPRQHANPYPSYGPSPAYIMSYSTAHPSSSYSETYYAQPPSYTYAQPTPYTYAPPPPPPSYTYTHADSPPLQPSDSFTMFSDENANGCSVM</sequence>
<evidence type="ECO:0000256" key="2">
    <source>
        <dbReference type="ARBA" id="ARBA00022723"/>
    </source>
</evidence>
<evidence type="ECO:0000256" key="1">
    <source>
        <dbReference type="ARBA" id="ARBA00022481"/>
    </source>
</evidence>
<dbReference type="PANTHER" id="PTHR45868:SF80">
    <property type="entry name" value="F15K9.8-RELATED"/>
    <property type="match status" value="1"/>
</dbReference>
<evidence type="ECO:0000313" key="7">
    <source>
        <dbReference type="EMBL" id="OVA04300.1"/>
    </source>
</evidence>
<feature type="domain" description="HMA" evidence="6">
    <location>
        <begin position="18"/>
        <end position="81"/>
    </location>
</feature>
<dbReference type="PROSITE" id="PS50846">
    <property type="entry name" value="HMA_2"/>
    <property type="match status" value="1"/>
</dbReference>
<evidence type="ECO:0000256" key="5">
    <source>
        <dbReference type="SAM" id="MobiDB-lite"/>
    </source>
</evidence>
<dbReference type="STRING" id="56857.A0A200Q1F0"/>
<feature type="region of interest" description="Disordered" evidence="5">
    <location>
        <begin position="75"/>
        <end position="333"/>
    </location>
</feature>
<reference evidence="7 8" key="1">
    <citation type="journal article" date="2017" name="Mol. Plant">
        <title>The Genome of Medicinal Plant Macleaya cordata Provides New Insights into Benzylisoquinoline Alkaloids Metabolism.</title>
        <authorList>
            <person name="Liu X."/>
            <person name="Liu Y."/>
            <person name="Huang P."/>
            <person name="Ma Y."/>
            <person name="Qing Z."/>
            <person name="Tang Q."/>
            <person name="Cao H."/>
            <person name="Cheng P."/>
            <person name="Zheng Y."/>
            <person name="Yuan Z."/>
            <person name="Zhou Y."/>
            <person name="Liu J."/>
            <person name="Tang Z."/>
            <person name="Zhuo Y."/>
            <person name="Zhang Y."/>
            <person name="Yu L."/>
            <person name="Huang J."/>
            <person name="Yang P."/>
            <person name="Peng Q."/>
            <person name="Zhang J."/>
            <person name="Jiang W."/>
            <person name="Zhang Z."/>
            <person name="Lin K."/>
            <person name="Ro D.K."/>
            <person name="Chen X."/>
            <person name="Xiong X."/>
            <person name="Shang Y."/>
            <person name="Huang S."/>
            <person name="Zeng J."/>
        </authorList>
    </citation>
    <scope>NUCLEOTIDE SEQUENCE [LARGE SCALE GENOMIC DNA]</scope>
    <source>
        <strain evidence="8">cv. BLH2017</strain>
        <tissue evidence="7">Root</tissue>
    </source>
</reference>
<dbReference type="InterPro" id="IPR006121">
    <property type="entry name" value="HMA_dom"/>
</dbReference>
<evidence type="ECO:0000259" key="6">
    <source>
        <dbReference type="PROSITE" id="PS50846"/>
    </source>
</evidence>
<feature type="compositionally biased region" description="Polar residues" evidence="5">
    <location>
        <begin position="315"/>
        <end position="333"/>
    </location>
</feature>
<comment type="similarity">
    <text evidence="4">Belongs to the HIPP family.</text>
</comment>
<dbReference type="InterPro" id="IPR036163">
    <property type="entry name" value="HMA_dom_sf"/>
</dbReference>
<dbReference type="OrthoDB" id="689350at2759"/>
<name>A0A200Q1F0_MACCD</name>
<feature type="compositionally biased region" description="Polar residues" evidence="5">
    <location>
        <begin position="128"/>
        <end position="144"/>
    </location>
</feature>
<dbReference type="Pfam" id="PF00403">
    <property type="entry name" value="HMA"/>
    <property type="match status" value="1"/>
</dbReference>
<keyword evidence="2" id="KW-0479">Metal-binding</keyword>
<feature type="compositionally biased region" description="Basic and acidic residues" evidence="5">
    <location>
        <begin position="180"/>
        <end position="195"/>
    </location>
</feature>
<dbReference type="FunCoup" id="A0A200Q1F0">
    <property type="interactions" value="332"/>
</dbReference>
<dbReference type="InParanoid" id="A0A200Q1F0"/>
<evidence type="ECO:0000256" key="3">
    <source>
        <dbReference type="ARBA" id="ARBA00023289"/>
    </source>
</evidence>
<evidence type="ECO:0000313" key="8">
    <source>
        <dbReference type="Proteomes" id="UP000195402"/>
    </source>
</evidence>
<keyword evidence="3" id="KW-0449">Lipoprotein</keyword>
<keyword evidence="8" id="KW-1185">Reference proteome</keyword>
<dbReference type="CDD" id="cd00371">
    <property type="entry name" value="HMA"/>
    <property type="match status" value="1"/>
</dbReference>
<feature type="compositionally biased region" description="Polar residues" evidence="5">
    <location>
        <begin position="106"/>
        <end position="117"/>
    </location>
</feature>
<gene>
    <name evidence="7" type="ORF">BVC80_1395g6</name>
</gene>
<dbReference type="PANTHER" id="PTHR45868">
    <property type="entry name" value="HEAVY METAL-ASSOCIATED ISOPRENYLATED PLANT PROTEIN 33-RELATED"/>
    <property type="match status" value="1"/>
</dbReference>
<dbReference type="AlphaFoldDB" id="A0A200Q1F0"/>
<comment type="caution">
    <text evidence="7">The sequence shown here is derived from an EMBL/GenBank/DDBJ whole genome shotgun (WGS) entry which is preliminary data.</text>
</comment>
<keyword evidence="3" id="KW-0636">Prenylation</keyword>
<evidence type="ECO:0000256" key="4">
    <source>
        <dbReference type="ARBA" id="ARBA00024045"/>
    </source>
</evidence>
<dbReference type="Proteomes" id="UP000195402">
    <property type="component" value="Unassembled WGS sequence"/>
</dbReference>
<feature type="compositionally biased region" description="Low complexity" evidence="5">
    <location>
        <begin position="221"/>
        <end position="237"/>
    </location>
</feature>
<feature type="compositionally biased region" description="Basic and acidic residues" evidence="5">
    <location>
        <begin position="78"/>
        <end position="105"/>
    </location>
</feature>
<protein>
    <submittedName>
        <fullName evidence="7">Heavy metal-associated domain</fullName>
    </submittedName>
</protein>